<dbReference type="KEGG" id="rpne:NCTC8284_02518"/>
<dbReference type="Proteomes" id="UP000278733">
    <property type="component" value="Chromosome"/>
</dbReference>
<proteinExistence type="predicted"/>
<evidence type="ECO:0000313" key="2">
    <source>
        <dbReference type="Proteomes" id="UP000278733"/>
    </source>
</evidence>
<reference evidence="1 2" key="1">
    <citation type="submission" date="2018-12" db="EMBL/GenBank/DDBJ databases">
        <authorList>
            <consortium name="Pathogen Informatics"/>
        </authorList>
    </citation>
    <scope>NUCLEOTIDE SEQUENCE [LARGE SCALE GENOMIC DNA]</scope>
    <source>
        <strain evidence="1 2">NCTC8284</strain>
    </source>
</reference>
<accession>A0A3S4W2N8</accession>
<protein>
    <recommendedName>
        <fullName evidence="3">Integrase</fullName>
    </recommendedName>
</protein>
<dbReference type="EMBL" id="LR134405">
    <property type="protein sequence ID" value="VEH67332.1"/>
    <property type="molecule type" value="Genomic_DNA"/>
</dbReference>
<dbReference type="Gene3D" id="3.30.160.60">
    <property type="entry name" value="Classic Zinc Finger"/>
    <property type="match status" value="1"/>
</dbReference>
<gene>
    <name evidence="1" type="ORF">NCTC8284_02518</name>
</gene>
<organism evidence="1 2">
    <name type="scientific">Rodentibacter pneumotropicus</name>
    <dbReference type="NCBI Taxonomy" id="758"/>
    <lineage>
        <taxon>Bacteria</taxon>
        <taxon>Pseudomonadati</taxon>
        <taxon>Pseudomonadota</taxon>
        <taxon>Gammaproteobacteria</taxon>
        <taxon>Pasteurellales</taxon>
        <taxon>Pasteurellaceae</taxon>
        <taxon>Rodentibacter</taxon>
    </lineage>
</organism>
<dbReference type="AlphaFoldDB" id="A0A3S4W2N8"/>
<evidence type="ECO:0000313" key="1">
    <source>
        <dbReference type="EMBL" id="VEH67332.1"/>
    </source>
</evidence>
<sequence length="49" mass="6004">MARPRKRENQGLPQNLICRKRQRKNGKIVTYYYYVMSDKKKSRSVWTNI</sequence>
<evidence type="ECO:0008006" key="3">
    <source>
        <dbReference type="Google" id="ProtNLM"/>
    </source>
</evidence>
<name>A0A3S4W2N8_9PAST</name>